<dbReference type="FunFam" id="3.40.50.300:FF:000292">
    <property type="entry name" value="ATP-dependent dethiobiotin synthetase BioD"/>
    <property type="match status" value="1"/>
</dbReference>
<dbReference type="UniPathway" id="UPA00078">
    <property type="reaction ID" value="UER00161"/>
</dbReference>
<comment type="caution">
    <text evidence="8">Lacks conserved residue(s) required for the propagation of feature annotation.</text>
</comment>
<evidence type="ECO:0000256" key="3">
    <source>
        <dbReference type="ARBA" id="ARBA00022723"/>
    </source>
</evidence>
<reference evidence="9 10" key="1">
    <citation type="submission" date="2018-12" db="EMBL/GenBank/DDBJ databases">
        <authorList>
            <person name="Li A."/>
            <person name="Zhang M."/>
            <person name="Zhu H."/>
        </authorList>
    </citation>
    <scope>NUCLEOTIDE SEQUENCE [LARGE SCALE GENOMIC DNA]</scope>
    <source>
        <strain evidence="9 10">R04H25</strain>
    </source>
</reference>
<dbReference type="EC" id="6.3.3.3" evidence="8"/>
<dbReference type="CDD" id="cd03109">
    <property type="entry name" value="DTBS"/>
    <property type="match status" value="1"/>
</dbReference>
<accession>A0A443Z618</accession>
<evidence type="ECO:0000313" key="9">
    <source>
        <dbReference type="EMBL" id="RWU12207.1"/>
    </source>
</evidence>
<feature type="binding site" evidence="8">
    <location>
        <begin position="119"/>
        <end position="122"/>
    </location>
    <ligand>
        <name>ATP</name>
        <dbReference type="ChEBI" id="CHEBI:30616"/>
    </ligand>
</feature>
<dbReference type="Gene3D" id="3.40.50.300">
    <property type="entry name" value="P-loop containing nucleotide triphosphate hydrolases"/>
    <property type="match status" value="1"/>
</dbReference>
<keyword evidence="2 8" id="KW-0436">Ligase</keyword>
<dbReference type="Proteomes" id="UP000288789">
    <property type="component" value="Unassembled WGS sequence"/>
</dbReference>
<comment type="subcellular location">
    <subcellularLocation>
        <location evidence="8">Cytoplasm</location>
    </subcellularLocation>
</comment>
<gene>
    <name evidence="8 9" type="primary">bioD</name>
    <name evidence="9" type="ORF">EGC76_03200</name>
</gene>
<organism evidence="9 10">
    <name type="scientific">Pseudidiomarina gelatinasegens</name>
    <dbReference type="NCBI Taxonomy" id="2487740"/>
    <lineage>
        <taxon>Bacteria</taxon>
        <taxon>Pseudomonadati</taxon>
        <taxon>Pseudomonadota</taxon>
        <taxon>Gammaproteobacteria</taxon>
        <taxon>Alteromonadales</taxon>
        <taxon>Idiomarinaceae</taxon>
        <taxon>Pseudidiomarina</taxon>
    </lineage>
</organism>
<name>A0A443Z618_9GAMM</name>
<dbReference type="PANTHER" id="PTHR43210">
    <property type="entry name" value="DETHIOBIOTIN SYNTHETASE"/>
    <property type="match status" value="1"/>
</dbReference>
<keyword evidence="7 8" id="KW-0460">Magnesium</keyword>
<dbReference type="GO" id="GO:0009102">
    <property type="term" value="P:biotin biosynthetic process"/>
    <property type="evidence" value="ECO:0007669"/>
    <property type="project" value="UniProtKB-UniRule"/>
</dbReference>
<comment type="function">
    <text evidence="8">Catalyzes a mechanistically unusual reaction, the ATP-dependent insertion of CO2 between the N7 and N8 nitrogen atoms of 7,8-diaminopelargonic acid (DAPA, also called 7,8-diammoniononanoate) to form a ureido ring.</text>
</comment>
<dbReference type="PANTHER" id="PTHR43210:SF5">
    <property type="entry name" value="DETHIOBIOTIN SYNTHETASE"/>
    <property type="match status" value="1"/>
</dbReference>
<feature type="active site" evidence="8">
    <location>
        <position position="37"/>
    </location>
</feature>
<keyword evidence="6 8" id="KW-0067">ATP-binding</keyword>
<dbReference type="NCBIfam" id="TIGR00347">
    <property type="entry name" value="bioD"/>
    <property type="match status" value="1"/>
</dbReference>
<feature type="binding site" evidence="8">
    <location>
        <begin position="179"/>
        <end position="180"/>
    </location>
    <ligand>
        <name>ATP</name>
        <dbReference type="ChEBI" id="CHEBI:30616"/>
    </ligand>
</feature>
<proteinExistence type="inferred from homology"/>
<evidence type="ECO:0000256" key="5">
    <source>
        <dbReference type="ARBA" id="ARBA00022756"/>
    </source>
</evidence>
<evidence type="ECO:0000313" key="10">
    <source>
        <dbReference type="Proteomes" id="UP000288789"/>
    </source>
</evidence>
<evidence type="ECO:0000256" key="8">
    <source>
        <dbReference type="HAMAP-Rule" id="MF_00336"/>
    </source>
</evidence>
<comment type="pathway">
    <text evidence="8">Cofactor biosynthesis; biotin biosynthesis; biotin from 7,8-diaminononanoate: step 1/2.</text>
</comment>
<dbReference type="OrthoDB" id="9802097at2"/>
<protein>
    <recommendedName>
        <fullName evidence="8">ATP-dependent dethiobiotin synthetase BioD</fullName>
        <ecNumber evidence="8">6.3.3.3</ecNumber>
    </recommendedName>
    <alternativeName>
        <fullName evidence="8">DTB synthetase</fullName>
        <shortName evidence="8">DTBS</shortName>
    </alternativeName>
    <alternativeName>
        <fullName evidence="8">Dethiobiotin synthase</fullName>
    </alternativeName>
</protein>
<evidence type="ECO:0000256" key="6">
    <source>
        <dbReference type="ARBA" id="ARBA00022840"/>
    </source>
</evidence>
<dbReference type="GO" id="GO:0000287">
    <property type="term" value="F:magnesium ion binding"/>
    <property type="evidence" value="ECO:0007669"/>
    <property type="project" value="UniProtKB-UniRule"/>
</dbReference>
<keyword evidence="1 8" id="KW-0963">Cytoplasm</keyword>
<dbReference type="GO" id="GO:0004141">
    <property type="term" value="F:dethiobiotin synthase activity"/>
    <property type="evidence" value="ECO:0007669"/>
    <property type="project" value="UniProtKB-UniRule"/>
</dbReference>
<dbReference type="HAMAP" id="MF_00336">
    <property type="entry name" value="BioD"/>
    <property type="match status" value="1"/>
</dbReference>
<feature type="binding site" evidence="8">
    <location>
        <begin position="209"/>
        <end position="211"/>
    </location>
    <ligand>
        <name>ATP</name>
        <dbReference type="ChEBI" id="CHEBI:30616"/>
    </ligand>
</feature>
<dbReference type="PIRSF" id="PIRSF006755">
    <property type="entry name" value="DTB_synth"/>
    <property type="match status" value="1"/>
</dbReference>
<keyword evidence="4 8" id="KW-0547">Nucleotide-binding</keyword>
<keyword evidence="5 8" id="KW-0093">Biotin biosynthesis</keyword>
<feature type="binding site" evidence="8">
    <location>
        <position position="54"/>
    </location>
    <ligand>
        <name>Mg(2+)</name>
        <dbReference type="ChEBI" id="CHEBI:18420"/>
    </ligand>
</feature>
<feature type="binding site" evidence="8">
    <location>
        <position position="119"/>
    </location>
    <ligand>
        <name>Mg(2+)</name>
        <dbReference type="ChEBI" id="CHEBI:18420"/>
    </ligand>
</feature>
<comment type="caution">
    <text evidence="9">The sequence shown here is derived from an EMBL/GenBank/DDBJ whole genome shotgun (WGS) entry which is preliminary data.</text>
</comment>
<dbReference type="EMBL" id="RSFE01000002">
    <property type="protein sequence ID" value="RWU12207.1"/>
    <property type="molecule type" value="Genomic_DNA"/>
</dbReference>
<comment type="catalytic activity">
    <reaction evidence="8">
        <text>(7R,8S)-7,8-diammoniononanoate + CO2 + ATP = (4R,5S)-dethiobiotin + ADP + phosphate + 3 H(+)</text>
        <dbReference type="Rhea" id="RHEA:15805"/>
        <dbReference type="ChEBI" id="CHEBI:15378"/>
        <dbReference type="ChEBI" id="CHEBI:16526"/>
        <dbReference type="ChEBI" id="CHEBI:30616"/>
        <dbReference type="ChEBI" id="CHEBI:43474"/>
        <dbReference type="ChEBI" id="CHEBI:149469"/>
        <dbReference type="ChEBI" id="CHEBI:149473"/>
        <dbReference type="ChEBI" id="CHEBI:456216"/>
        <dbReference type="EC" id="6.3.3.3"/>
    </reaction>
</comment>
<feature type="binding site" evidence="8">
    <location>
        <position position="16"/>
    </location>
    <ligand>
        <name>Mg(2+)</name>
        <dbReference type="ChEBI" id="CHEBI:18420"/>
    </ligand>
</feature>
<evidence type="ECO:0000256" key="4">
    <source>
        <dbReference type="ARBA" id="ARBA00022741"/>
    </source>
</evidence>
<evidence type="ECO:0000256" key="7">
    <source>
        <dbReference type="ARBA" id="ARBA00022842"/>
    </source>
</evidence>
<keyword evidence="3 8" id="KW-0479">Metal-binding</keyword>
<sequence>MKRIFITGTDTDAGKTTCATALIHALRKHSRQIVPLKPVAAGAETVVGQLRNADALQLMEACDIAVSINSYVRVNPFCFAPPIAPHIAANQAGVTVNLADLLQHTDVVASSHGDILIIEGAGGWLVPLNDTESLADYAQEAAAEVVLVVDMKLGCLSHALLTAADIERRGLKLAGWIANQPQGTAMSEYNANIATLKQLLRAPCLGEIPYSPKANAGQLADFLNVNSML</sequence>
<comment type="similarity">
    <text evidence="8">Belongs to the dethiobiotin synthetase family.</text>
</comment>
<feature type="binding site" evidence="8">
    <location>
        <begin position="12"/>
        <end position="17"/>
    </location>
    <ligand>
        <name>ATP</name>
        <dbReference type="ChEBI" id="CHEBI:30616"/>
    </ligand>
</feature>
<comment type="cofactor">
    <cofactor evidence="8">
        <name>Mg(2+)</name>
        <dbReference type="ChEBI" id="CHEBI:18420"/>
    </cofactor>
</comment>
<evidence type="ECO:0000256" key="1">
    <source>
        <dbReference type="ARBA" id="ARBA00022490"/>
    </source>
</evidence>
<dbReference type="InterPro" id="IPR004472">
    <property type="entry name" value="DTB_synth_BioD"/>
</dbReference>
<dbReference type="SUPFAM" id="SSF52540">
    <property type="entry name" value="P-loop containing nucleoside triphosphate hydrolases"/>
    <property type="match status" value="1"/>
</dbReference>
<dbReference type="InterPro" id="IPR027417">
    <property type="entry name" value="P-loop_NTPase"/>
</dbReference>
<evidence type="ECO:0000256" key="2">
    <source>
        <dbReference type="ARBA" id="ARBA00022598"/>
    </source>
</evidence>
<feature type="binding site" evidence="8">
    <location>
        <position position="54"/>
    </location>
    <ligand>
        <name>ATP</name>
        <dbReference type="ChEBI" id="CHEBI:30616"/>
    </ligand>
</feature>
<comment type="subunit">
    <text evidence="8">Homodimer.</text>
</comment>
<dbReference type="AlphaFoldDB" id="A0A443Z618"/>
<dbReference type="RefSeq" id="WP_128351573.1">
    <property type="nucleotide sequence ID" value="NZ_RSFE01000002.1"/>
</dbReference>
<keyword evidence="10" id="KW-1185">Reference proteome</keyword>
<dbReference type="Pfam" id="PF13500">
    <property type="entry name" value="AAA_26"/>
    <property type="match status" value="1"/>
</dbReference>
<dbReference type="GO" id="GO:0005829">
    <property type="term" value="C:cytosol"/>
    <property type="evidence" value="ECO:0007669"/>
    <property type="project" value="TreeGrafter"/>
</dbReference>
<dbReference type="GO" id="GO:0042803">
    <property type="term" value="F:protein homodimerization activity"/>
    <property type="evidence" value="ECO:0007669"/>
    <property type="project" value="UniProtKB-ARBA"/>
</dbReference>
<dbReference type="GO" id="GO:0005524">
    <property type="term" value="F:ATP binding"/>
    <property type="evidence" value="ECO:0007669"/>
    <property type="project" value="UniProtKB-UniRule"/>
</dbReference>